<dbReference type="EMBL" id="BKCJ010010299">
    <property type="protein sequence ID" value="GEU90958.1"/>
    <property type="molecule type" value="Genomic_DNA"/>
</dbReference>
<dbReference type="SMART" id="SM00322">
    <property type="entry name" value="KH"/>
    <property type="match status" value="2"/>
</dbReference>
<proteinExistence type="predicted"/>
<feature type="domain" description="K Homology" evidence="4">
    <location>
        <begin position="310"/>
        <end position="389"/>
    </location>
</feature>
<dbReference type="InterPro" id="IPR004088">
    <property type="entry name" value="KH_dom_type_1"/>
</dbReference>
<feature type="domain" description="K Homology" evidence="4">
    <location>
        <begin position="165"/>
        <end position="243"/>
    </location>
</feature>
<feature type="region of interest" description="Disordered" evidence="3">
    <location>
        <begin position="244"/>
        <end position="269"/>
    </location>
</feature>
<dbReference type="Gene3D" id="3.30.1370.10">
    <property type="entry name" value="K Homology domain, type 1"/>
    <property type="match status" value="1"/>
</dbReference>
<dbReference type="Pfam" id="PF00013">
    <property type="entry name" value="KH_1"/>
    <property type="match status" value="2"/>
</dbReference>
<evidence type="ECO:0000256" key="2">
    <source>
        <dbReference type="PROSITE-ProRule" id="PRU00117"/>
    </source>
</evidence>
<gene>
    <name evidence="5" type="ORF">Tci_062936</name>
</gene>
<accession>A0A6L2NXH7</accession>
<dbReference type="PROSITE" id="PS50084">
    <property type="entry name" value="KH_TYPE_1"/>
    <property type="match status" value="3"/>
</dbReference>
<dbReference type="InterPro" id="IPR036612">
    <property type="entry name" value="KH_dom_type_1_sf"/>
</dbReference>
<protein>
    <submittedName>
        <fullName evidence="5">KH domain-containing protein HEN4-like</fullName>
    </submittedName>
</protein>
<evidence type="ECO:0000259" key="4">
    <source>
        <dbReference type="SMART" id="SM00322"/>
    </source>
</evidence>
<sequence length="535" mass="57415">MNDLPFISLPIYTAATTSTTSSSQPPPPSPPSTTPPPTVENHPKTPASPLTIPTGNTCFRLLCHASRIDGVMGIINHLQNETSAKVRVEHAPPSSVDRVISIVGNAAVDRIMSVNEESEHVHNSDCCDVSEAQEALVRVYERVLGVTAENDGEGYFGNYGNVEGGVVSCRLLTDMSLVGLVIGRGGKVVEKIRMETGCKITVYRKISKNKLPTCALPNDELIEIEGEFIAVKKALVAVTSRLQESPPLGKPRRVSGRPYDGSNHEPTLPKGHGHMDFPPAGTLVQEPVPTTNCATGNRPSGPLDSETFQGQHEIVFWILCPGDRIGGVIGNSGTIIKALEKESGASISIQSPGYGYHEQLITIRAFEDNPESQNSPAQNAVMLVFNRLRNDIISGRNSSGLKTYGQGNGQPFGQPPFGMHPSMAGHHHINQHAAITQRMDNLSLRNNADHPSSSGPWQSQARGGSFMNGHDVNRGPSSVKGGIELGRGGRSAIVTSATVKIAVPENVIELVYGEKGSNLTRIRQILLKMLKKRGK</sequence>
<dbReference type="InterPro" id="IPR004087">
    <property type="entry name" value="KH_dom"/>
</dbReference>
<reference evidence="5" key="1">
    <citation type="journal article" date="2019" name="Sci. Rep.">
        <title>Draft genome of Tanacetum cinerariifolium, the natural source of mosquito coil.</title>
        <authorList>
            <person name="Yamashiro T."/>
            <person name="Shiraishi A."/>
            <person name="Satake H."/>
            <person name="Nakayama K."/>
        </authorList>
    </citation>
    <scope>NUCLEOTIDE SEQUENCE</scope>
</reference>
<evidence type="ECO:0000313" key="5">
    <source>
        <dbReference type="EMBL" id="GEU90958.1"/>
    </source>
</evidence>
<evidence type="ECO:0000256" key="3">
    <source>
        <dbReference type="SAM" id="MobiDB-lite"/>
    </source>
</evidence>
<dbReference type="GO" id="GO:0003723">
    <property type="term" value="F:RNA binding"/>
    <property type="evidence" value="ECO:0007669"/>
    <property type="project" value="UniProtKB-UniRule"/>
</dbReference>
<comment type="caution">
    <text evidence="5">The sequence shown here is derived from an EMBL/GenBank/DDBJ whole genome shotgun (WGS) entry which is preliminary data.</text>
</comment>
<dbReference type="CDD" id="cd22460">
    <property type="entry name" value="KH-I_PEPPER_rpt2_like"/>
    <property type="match status" value="1"/>
</dbReference>
<feature type="region of interest" description="Disordered" evidence="3">
    <location>
        <begin position="16"/>
        <end position="51"/>
    </location>
</feature>
<feature type="compositionally biased region" description="Pro residues" evidence="3">
    <location>
        <begin position="24"/>
        <end position="38"/>
    </location>
</feature>
<keyword evidence="1" id="KW-0677">Repeat</keyword>
<keyword evidence="2" id="KW-0694">RNA-binding</keyword>
<dbReference type="AlphaFoldDB" id="A0A6L2NXH7"/>
<organism evidence="5">
    <name type="scientific">Tanacetum cinerariifolium</name>
    <name type="common">Dalmatian daisy</name>
    <name type="synonym">Chrysanthemum cinerariifolium</name>
    <dbReference type="NCBI Taxonomy" id="118510"/>
    <lineage>
        <taxon>Eukaryota</taxon>
        <taxon>Viridiplantae</taxon>
        <taxon>Streptophyta</taxon>
        <taxon>Embryophyta</taxon>
        <taxon>Tracheophyta</taxon>
        <taxon>Spermatophyta</taxon>
        <taxon>Magnoliopsida</taxon>
        <taxon>eudicotyledons</taxon>
        <taxon>Gunneridae</taxon>
        <taxon>Pentapetalae</taxon>
        <taxon>asterids</taxon>
        <taxon>campanulids</taxon>
        <taxon>Asterales</taxon>
        <taxon>Asteraceae</taxon>
        <taxon>Asteroideae</taxon>
        <taxon>Anthemideae</taxon>
        <taxon>Anthemidinae</taxon>
        <taxon>Tanacetum</taxon>
    </lineage>
</organism>
<name>A0A6L2NXH7_TANCI</name>
<dbReference type="Gene3D" id="3.30.310.210">
    <property type="match status" value="1"/>
</dbReference>
<dbReference type="SUPFAM" id="SSF54791">
    <property type="entry name" value="Eukaryotic type KH-domain (KH-domain type I)"/>
    <property type="match status" value="3"/>
</dbReference>
<dbReference type="PANTHER" id="PTHR10288">
    <property type="entry name" value="KH DOMAIN CONTAINING RNA BINDING PROTEIN"/>
    <property type="match status" value="1"/>
</dbReference>
<evidence type="ECO:0000256" key="1">
    <source>
        <dbReference type="ARBA" id="ARBA00022737"/>
    </source>
</evidence>